<keyword evidence="2" id="KW-1185">Reference proteome</keyword>
<dbReference type="Proteomes" id="UP001178461">
    <property type="component" value="Chromosome 13"/>
</dbReference>
<accession>A0AA35PNU3</accession>
<reference evidence="1" key="1">
    <citation type="submission" date="2022-12" db="EMBL/GenBank/DDBJ databases">
        <authorList>
            <person name="Alioto T."/>
            <person name="Alioto T."/>
            <person name="Gomez Garrido J."/>
        </authorList>
    </citation>
    <scope>NUCLEOTIDE SEQUENCE</scope>
</reference>
<name>A0AA35PNU3_9SAUR</name>
<sequence>MKWHLKESCTDLTVGLLFMQVCLKSCSITSEPLSVKSMSLPGGDEKGASGPSSSEFQTWNFTTLVHYIACRLKMKQREQSTNFQRRGGNPF</sequence>
<proteinExistence type="predicted"/>
<evidence type="ECO:0000313" key="1">
    <source>
        <dbReference type="EMBL" id="CAI5791482.1"/>
    </source>
</evidence>
<dbReference type="EMBL" id="OX395138">
    <property type="protein sequence ID" value="CAI5791482.1"/>
    <property type="molecule type" value="Genomic_DNA"/>
</dbReference>
<dbReference type="AlphaFoldDB" id="A0AA35PNU3"/>
<protein>
    <submittedName>
        <fullName evidence="1">Uncharacterized protein</fullName>
    </submittedName>
</protein>
<organism evidence="1 2">
    <name type="scientific">Podarcis lilfordi</name>
    <name type="common">Lilford's wall lizard</name>
    <dbReference type="NCBI Taxonomy" id="74358"/>
    <lineage>
        <taxon>Eukaryota</taxon>
        <taxon>Metazoa</taxon>
        <taxon>Chordata</taxon>
        <taxon>Craniata</taxon>
        <taxon>Vertebrata</taxon>
        <taxon>Euteleostomi</taxon>
        <taxon>Lepidosauria</taxon>
        <taxon>Squamata</taxon>
        <taxon>Bifurcata</taxon>
        <taxon>Unidentata</taxon>
        <taxon>Episquamata</taxon>
        <taxon>Laterata</taxon>
        <taxon>Lacertibaenia</taxon>
        <taxon>Lacertidae</taxon>
        <taxon>Podarcis</taxon>
    </lineage>
</organism>
<evidence type="ECO:0000313" key="2">
    <source>
        <dbReference type="Proteomes" id="UP001178461"/>
    </source>
</evidence>
<gene>
    <name evidence="1" type="ORF">PODLI_1B005532</name>
</gene>